<proteinExistence type="predicted"/>
<evidence type="ECO:0000313" key="3">
    <source>
        <dbReference type="Proteomes" id="UP000729402"/>
    </source>
</evidence>
<sequence length="246" mass="26445">MSSHKSLSSSVFLVLWSTLHIIHHISRKKQASNNLKLTPAVAGGGPAAGEGGSQARAGAGGGVLGIRLCQSRVIDRVGEFEQVRSSRFASWCRFTGCQVSPHVLVLFVISFAQVDSRFEVSASTKVSMSTVGDAPGAQRRQSQDGLADKVVVNSDAISPVRRGAPASTGARISPIDVEALDDEVQIVSASQMPPQRRNQRTRKRPVAVVDLEVDASREGNKRKRVIPVIQILSPESEEEFSLQLLL</sequence>
<reference evidence="2" key="1">
    <citation type="journal article" date="2021" name="bioRxiv">
        <title>Whole Genome Assembly and Annotation of Northern Wild Rice, Zizania palustris L., Supports a Whole Genome Duplication in the Zizania Genus.</title>
        <authorList>
            <person name="Haas M."/>
            <person name="Kono T."/>
            <person name="Macchietto M."/>
            <person name="Millas R."/>
            <person name="McGilp L."/>
            <person name="Shao M."/>
            <person name="Duquette J."/>
            <person name="Hirsch C.N."/>
            <person name="Kimball J."/>
        </authorList>
    </citation>
    <scope>NUCLEOTIDE SEQUENCE</scope>
    <source>
        <tissue evidence="2">Fresh leaf tissue</tissue>
    </source>
</reference>
<protein>
    <submittedName>
        <fullName evidence="2">Uncharacterized protein</fullName>
    </submittedName>
</protein>
<comment type="caution">
    <text evidence="2">The sequence shown here is derived from an EMBL/GenBank/DDBJ whole genome shotgun (WGS) entry which is preliminary data.</text>
</comment>
<keyword evidence="3" id="KW-1185">Reference proteome</keyword>
<keyword evidence="1" id="KW-0732">Signal</keyword>
<dbReference type="AlphaFoldDB" id="A0A8J5RTI5"/>
<feature type="chain" id="PRO_5035248080" evidence="1">
    <location>
        <begin position="32"/>
        <end position="246"/>
    </location>
</feature>
<gene>
    <name evidence="2" type="ORF">GUJ93_ZPchr0002g25352</name>
</gene>
<evidence type="ECO:0000256" key="1">
    <source>
        <dbReference type="SAM" id="SignalP"/>
    </source>
</evidence>
<accession>A0A8J5RTI5</accession>
<evidence type="ECO:0000313" key="2">
    <source>
        <dbReference type="EMBL" id="KAG8057298.1"/>
    </source>
</evidence>
<name>A0A8J5RTI5_ZIZPA</name>
<dbReference type="EMBL" id="JAAALK010000287">
    <property type="protein sequence ID" value="KAG8057298.1"/>
    <property type="molecule type" value="Genomic_DNA"/>
</dbReference>
<feature type="signal peptide" evidence="1">
    <location>
        <begin position="1"/>
        <end position="31"/>
    </location>
</feature>
<dbReference type="Proteomes" id="UP000729402">
    <property type="component" value="Unassembled WGS sequence"/>
</dbReference>
<reference evidence="2" key="2">
    <citation type="submission" date="2021-02" db="EMBL/GenBank/DDBJ databases">
        <authorList>
            <person name="Kimball J.A."/>
            <person name="Haas M.W."/>
            <person name="Macchietto M."/>
            <person name="Kono T."/>
            <person name="Duquette J."/>
            <person name="Shao M."/>
        </authorList>
    </citation>
    <scope>NUCLEOTIDE SEQUENCE</scope>
    <source>
        <tissue evidence="2">Fresh leaf tissue</tissue>
    </source>
</reference>
<organism evidence="2 3">
    <name type="scientific">Zizania palustris</name>
    <name type="common">Northern wild rice</name>
    <dbReference type="NCBI Taxonomy" id="103762"/>
    <lineage>
        <taxon>Eukaryota</taxon>
        <taxon>Viridiplantae</taxon>
        <taxon>Streptophyta</taxon>
        <taxon>Embryophyta</taxon>
        <taxon>Tracheophyta</taxon>
        <taxon>Spermatophyta</taxon>
        <taxon>Magnoliopsida</taxon>
        <taxon>Liliopsida</taxon>
        <taxon>Poales</taxon>
        <taxon>Poaceae</taxon>
        <taxon>BOP clade</taxon>
        <taxon>Oryzoideae</taxon>
        <taxon>Oryzeae</taxon>
        <taxon>Zizaniinae</taxon>
        <taxon>Zizania</taxon>
    </lineage>
</organism>